<dbReference type="Gene3D" id="3.30.230.10">
    <property type="match status" value="1"/>
</dbReference>
<dbReference type="InterPro" id="IPR036554">
    <property type="entry name" value="GHMP_kinase_C_sf"/>
</dbReference>
<comment type="function">
    <text evidence="7">Catalyzes the phosphorylation of the position 2 hydroxy group of 4-diphosphocytidyl-2C-methyl-D-erythritol.</text>
</comment>
<keyword evidence="5 7" id="KW-0067">ATP-binding</keyword>
<keyword evidence="3 7" id="KW-0547">Nucleotide-binding</keyword>
<dbReference type="InterPro" id="IPR014721">
    <property type="entry name" value="Ribsml_uS5_D2-typ_fold_subgr"/>
</dbReference>
<dbReference type="EMBL" id="NRRV01000071">
    <property type="protein sequence ID" value="MBK1633194.1"/>
    <property type="molecule type" value="Genomic_DNA"/>
</dbReference>
<dbReference type="Pfam" id="PF00288">
    <property type="entry name" value="GHMP_kinases_N"/>
    <property type="match status" value="1"/>
</dbReference>
<dbReference type="SUPFAM" id="SSF55060">
    <property type="entry name" value="GHMP Kinase, C-terminal domain"/>
    <property type="match status" value="1"/>
</dbReference>
<keyword evidence="2 7" id="KW-0808">Transferase</keyword>
<dbReference type="RefSeq" id="WP_200241249.1">
    <property type="nucleotide sequence ID" value="NZ_NRRV01000071.1"/>
</dbReference>
<feature type="domain" description="GHMP kinase N-terminal" evidence="8">
    <location>
        <begin position="75"/>
        <end position="151"/>
    </location>
</feature>
<dbReference type="EC" id="2.7.1.148" evidence="7"/>
<sequence>MPQIVPRPDADGAWLAPAKLNLMLRVLGRRADGYHSLQTVFQFLDRADRLYFTPRSDGRVLRGRGCAEIAPEQDLVVRAAMALRAATGSGAGVEIAVEKVLPMGGGLGGGSSDAATALHALNQLWGLGLEVERLAEIGLALGADVPVFVRGQACWAEGVGEEMTPVALPEPWYVVLIPPESVSTAAVFNDPELTRDSLPITMVDFIAGERPNDCLRVVAKRYPTVAAAFDWLAAMEVKPQLTGTGGCVFATLESAETAQAVAGRAPRQYRAFAARGHNRSPLFAWQ</sequence>
<comment type="similarity">
    <text evidence="7">Belongs to the GHMP kinase family. IspE subfamily.</text>
</comment>
<dbReference type="GO" id="GO:0016301">
    <property type="term" value="F:kinase activity"/>
    <property type="evidence" value="ECO:0007669"/>
    <property type="project" value="UniProtKB-KW"/>
</dbReference>
<evidence type="ECO:0000256" key="5">
    <source>
        <dbReference type="ARBA" id="ARBA00022840"/>
    </source>
</evidence>
<accession>A0ABS1CMX5</accession>
<feature type="binding site" evidence="7">
    <location>
        <begin position="102"/>
        <end position="112"/>
    </location>
    <ligand>
        <name>ATP</name>
        <dbReference type="ChEBI" id="CHEBI:30616"/>
    </ligand>
</feature>
<evidence type="ECO:0000256" key="7">
    <source>
        <dbReference type="HAMAP-Rule" id="MF_00061"/>
    </source>
</evidence>
<evidence type="ECO:0000313" key="10">
    <source>
        <dbReference type="Proteomes" id="UP000748752"/>
    </source>
</evidence>
<dbReference type="PIRSF" id="PIRSF010376">
    <property type="entry name" value="IspE"/>
    <property type="match status" value="1"/>
</dbReference>
<comment type="caution">
    <text evidence="9">The sequence shown here is derived from an EMBL/GenBank/DDBJ whole genome shotgun (WGS) entry which is preliminary data.</text>
</comment>
<evidence type="ECO:0000313" key="9">
    <source>
        <dbReference type="EMBL" id="MBK1633194.1"/>
    </source>
</evidence>
<organism evidence="9 10">
    <name type="scientific">Thiohalocapsa halophila</name>
    <dbReference type="NCBI Taxonomy" id="69359"/>
    <lineage>
        <taxon>Bacteria</taxon>
        <taxon>Pseudomonadati</taxon>
        <taxon>Pseudomonadota</taxon>
        <taxon>Gammaproteobacteria</taxon>
        <taxon>Chromatiales</taxon>
        <taxon>Chromatiaceae</taxon>
        <taxon>Thiohalocapsa</taxon>
    </lineage>
</organism>
<dbReference type="InterPro" id="IPR004424">
    <property type="entry name" value="IspE"/>
</dbReference>
<protein>
    <recommendedName>
        <fullName evidence="1 7">4-diphosphocytidyl-2-C-methyl-D-erythritol kinase</fullName>
        <shortName evidence="7">CMK</shortName>
        <ecNumber evidence="7">2.7.1.148</ecNumber>
    </recommendedName>
    <alternativeName>
        <fullName evidence="7">4-(cytidine-5'-diphospho)-2-C-methyl-D-erythritol kinase</fullName>
    </alternativeName>
</protein>
<evidence type="ECO:0000259" key="8">
    <source>
        <dbReference type="Pfam" id="PF00288"/>
    </source>
</evidence>
<comment type="pathway">
    <text evidence="7">Isoprenoid biosynthesis; isopentenyl diphosphate biosynthesis via DXP pathway; isopentenyl diphosphate from 1-deoxy-D-xylulose 5-phosphate: step 3/6.</text>
</comment>
<gene>
    <name evidence="7" type="primary">ispE</name>
    <name evidence="9" type="ORF">CKO31_21050</name>
</gene>
<keyword evidence="4 7" id="KW-0418">Kinase</keyword>
<dbReference type="Proteomes" id="UP000748752">
    <property type="component" value="Unassembled WGS sequence"/>
</dbReference>
<evidence type="ECO:0000256" key="2">
    <source>
        <dbReference type="ARBA" id="ARBA00022679"/>
    </source>
</evidence>
<name>A0ABS1CMX5_9GAMM</name>
<dbReference type="SUPFAM" id="SSF54211">
    <property type="entry name" value="Ribosomal protein S5 domain 2-like"/>
    <property type="match status" value="1"/>
</dbReference>
<keyword evidence="10" id="KW-1185">Reference proteome</keyword>
<evidence type="ECO:0000256" key="6">
    <source>
        <dbReference type="ARBA" id="ARBA00023229"/>
    </source>
</evidence>
<evidence type="ECO:0000256" key="1">
    <source>
        <dbReference type="ARBA" id="ARBA00017473"/>
    </source>
</evidence>
<dbReference type="NCBIfam" id="TIGR00154">
    <property type="entry name" value="ispE"/>
    <property type="match status" value="1"/>
</dbReference>
<evidence type="ECO:0000256" key="3">
    <source>
        <dbReference type="ARBA" id="ARBA00022741"/>
    </source>
</evidence>
<feature type="active site" evidence="7">
    <location>
        <position position="144"/>
    </location>
</feature>
<feature type="active site" evidence="7">
    <location>
        <position position="19"/>
    </location>
</feature>
<dbReference type="InterPro" id="IPR020568">
    <property type="entry name" value="Ribosomal_Su5_D2-typ_SF"/>
</dbReference>
<evidence type="ECO:0000256" key="4">
    <source>
        <dbReference type="ARBA" id="ARBA00022777"/>
    </source>
</evidence>
<dbReference type="Gene3D" id="3.30.70.890">
    <property type="entry name" value="GHMP kinase, C-terminal domain"/>
    <property type="match status" value="1"/>
</dbReference>
<keyword evidence="6 7" id="KW-0414">Isoprene biosynthesis</keyword>
<dbReference type="HAMAP" id="MF_00061">
    <property type="entry name" value="IspE"/>
    <property type="match status" value="1"/>
</dbReference>
<comment type="catalytic activity">
    <reaction evidence="7">
        <text>4-CDP-2-C-methyl-D-erythritol + ATP = 4-CDP-2-C-methyl-D-erythritol 2-phosphate + ADP + H(+)</text>
        <dbReference type="Rhea" id="RHEA:18437"/>
        <dbReference type="ChEBI" id="CHEBI:15378"/>
        <dbReference type="ChEBI" id="CHEBI:30616"/>
        <dbReference type="ChEBI" id="CHEBI:57823"/>
        <dbReference type="ChEBI" id="CHEBI:57919"/>
        <dbReference type="ChEBI" id="CHEBI:456216"/>
        <dbReference type="EC" id="2.7.1.148"/>
    </reaction>
</comment>
<dbReference type="PANTHER" id="PTHR43527:SF2">
    <property type="entry name" value="4-DIPHOSPHOCYTIDYL-2-C-METHYL-D-ERYTHRITOL KINASE, CHLOROPLASTIC"/>
    <property type="match status" value="1"/>
</dbReference>
<reference evidence="9 10" key="1">
    <citation type="journal article" date="2020" name="Microorganisms">
        <title>Osmotic Adaptation and Compatible Solute Biosynthesis of Phototrophic Bacteria as Revealed from Genome Analyses.</title>
        <authorList>
            <person name="Imhoff J.F."/>
            <person name="Rahn T."/>
            <person name="Kunzel S."/>
            <person name="Keller A."/>
            <person name="Neulinger S.C."/>
        </authorList>
    </citation>
    <scope>NUCLEOTIDE SEQUENCE [LARGE SCALE GENOMIC DNA]</scope>
    <source>
        <strain evidence="9 10">DSM 6210</strain>
    </source>
</reference>
<dbReference type="InterPro" id="IPR006204">
    <property type="entry name" value="GHMP_kinase_N_dom"/>
</dbReference>
<dbReference type="PANTHER" id="PTHR43527">
    <property type="entry name" value="4-DIPHOSPHOCYTIDYL-2-C-METHYL-D-ERYTHRITOL KINASE, CHLOROPLASTIC"/>
    <property type="match status" value="1"/>
</dbReference>
<proteinExistence type="inferred from homology"/>